<dbReference type="InterPro" id="IPR006016">
    <property type="entry name" value="UspA"/>
</dbReference>
<evidence type="ECO:0000313" key="4">
    <source>
        <dbReference type="Proteomes" id="UP000262210"/>
    </source>
</evidence>
<evidence type="ECO:0000256" key="2">
    <source>
        <dbReference type="PIRNR" id="PIRNR006276"/>
    </source>
</evidence>
<dbReference type="GeneID" id="75284355"/>
<dbReference type="Pfam" id="PF00582">
    <property type="entry name" value="Usp"/>
    <property type="match status" value="1"/>
</dbReference>
<dbReference type="RefSeq" id="WP_061808544.1">
    <property type="nucleotide sequence ID" value="NZ_CAMIQM010000007.1"/>
</dbReference>
<dbReference type="Gene3D" id="3.40.50.620">
    <property type="entry name" value="HUPs"/>
    <property type="match status" value="1"/>
</dbReference>
<keyword evidence="2" id="KW-0963">Cytoplasm</keyword>
<dbReference type="SUPFAM" id="SSF52402">
    <property type="entry name" value="Adenine nucleotide alpha hydrolases-like"/>
    <property type="match status" value="1"/>
</dbReference>
<dbReference type="Proteomes" id="UP000262210">
    <property type="component" value="Unassembled WGS sequence"/>
</dbReference>
<comment type="caution">
    <text evidence="3">The sequence shown here is derived from an EMBL/GenBank/DDBJ whole genome shotgun (WGS) entry which is preliminary data.</text>
</comment>
<dbReference type="InterPro" id="IPR014729">
    <property type="entry name" value="Rossmann-like_a/b/a_fold"/>
</dbReference>
<protein>
    <recommendedName>
        <fullName evidence="2">Universal stress protein</fullName>
    </recommendedName>
</protein>
<proteinExistence type="inferred from homology"/>
<dbReference type="EMBL" id="DPSM01000023">
    <property type="protein sequence ID" value="HCK01845.1"/>
    <property type="molecule type" value="Genomic_DNA"/>
</dbReference>
<dbReference type="AlphaFoldDB" id="A0A7G2JTZ4"/>
<sequence length="148" mass="16801">MLYKNILVALDLKDNNKKLLDRALSLSNATQAKLYVVHVGVDVGELYSGVVIDRLDNFQTRVINDDVNLLKKFLRDGGYDTSSIVEALEVVGDFNREIEKILFEKHIELLICGHRHNFLSRLMPTSRHLINNAKTDVLLVSLPEKIDS</sequence>
<organism evidence="3 4">
    <name type="scientific">Serratia grimesii</name>
    <dbReference type="NCBI Taxonomy" id="82995"/>
    <lineage>
        <taxon>Bacteria</taxon>
        <taxon>Pseudomonadati</taxon>
        <taxon>Pseudomonadota</taxon>
        <taxon>Gammaproteobacteria</taxon>
        <taxon>Enterobacterales</taxon>
        <taxon>Yersiniaceae</taxon>
        <taxon>Serratia</taxon>
    </lineage>
</organism>
<evidence type="ECO:0000313" key="3">
    <source>
        <dbReference type="EMBL" id="HCK01845.1"/>
    </source>
</evidence>
<accession>A0A7G2JTZ4</accession>
<dbReference type="PIRSF" id="PIRSF006276">
    <property type="entry name" value="UspA"/>
    <property type="match status" value="1"/>
</dbReference>
<comment type="subcellular location">
    <subcellularLocation>
        <location evidence="2">Cytoplasm</location>
    </subcellularLocation>
</comment>
<evidence type="ECO:0000256" key="1">
    <source>
        <dbReference type="ARBA" id="ARBA00008791"/>
    </source>
</evidence>
<name>A0A7G2JTZ4_9GAMM</name>
<gene>
    <name evidence="3" type="ORF">DHV72_17755</name>
</gene>
<comment type="similarity">
    <text evidence="1 2">Belongs to the universal stress protein A family.</text>
</comment>
<dbReference type="GO" id="GO:0005737">
    <property type="term" value="C:cytoplasm"/>
    <property type="evidence" value="ECO:0007669"/>
    <property type="project" value="UniProtKB-SubCell"/>
</dbReference>
<dbReference type="InterPro" id="IPR006015">
    <property type="entry name" value="Universal_stress_UspA"/>
</dbReference>
<reference evidence="3 4" key="1">
    <citation type="journal article" date="2018" name="Nat. Biotechnol.">
        <title>A standardized bacterial taxonomy based on genome phylogeny substantially revises the tree of life.</title>
        <authorList>
            <person name="Parks D.H."/>
            <person name="Chuvochina M."/>
            <person name="Waite D.W."/>
            <person name="Rinke C."/>
            <person name="Skarshewski A."/>
            <person name="Chaumeil P.A."/>
            <person name="Hugenholtz P."/>
        </authorList>
    </citation>
    <scope>NUCLEOTIDE SEQUENCE [LARGE SCALE GENOMIC DNA]</scope>
    <source>
        <strain evidence="3">UBA11264</strain>
    </source>
</reference>